<sequence length="50" mass="5819">MERVHYISLLFEILSVSRLKAQYNNEKECSHDSSNPYSILSGGRMRTDNE</sequence>
<dbReference type="EMBL" id="CBSY010000229">
    <property type="protein sequence ID" value="CDH21414.1"/>
    <property type="molecule type" value="Genomic_DNA"/>
</dbReference>
<reference evidence="2" key="1">
    <citation type="submission" date="2013-07" db="EMBL/GenBank/DDBJ databases">
        <title>Sub-species coevolution in mutualistic symbiosis.</title>
        <authorList>
            <person name="Murfin K."/>
            <person name="Klassen J."/>
            <person name="Lee M."/>
            <person name="Forst S."/>
            <person name="Stock P."/>
            <person name="Goodrich-Blair H."/>
        </authorList>
    </citation>
    <scope>NUCLEOTIDE SEQUENCE [LARGE SCALE GENOMIC DNA]</scope>
    <source>
        <strain evidence="2">Kraussei Quebec</strain>
    </source>
</reference>
<keyword evidence="3" id="KW-1185">Reference proteome</keyword>
<dbReference type="HOGENOM" id="CLU_3124237_0_0_6"/>
<evidence type="ECO:0000256" key="1">
    <source>
        <dbReference type="SAM" id="MobiDB-lite"/>
    </source>
</evidence>
<feature type="region of interest" description="Disordered" evidence="1">
    <location>
        <begin position="25"/>
        <end position="50"/>
    </location>
</feature>
<organism evidence="2 3">
    <name type="scientific">Xenorhabdus bovienii str. kraussei Quebec</name>
    <dbReference type="NCBI Taxonomy" id="1398203"/>
    <lineage>
        <taxon>Bacteria</taxon>
        <taxon>Pseudomonadati</taxon>
        <taxon>Pseudomonadota</taxon>
        <taxon>Gammaproteobacteria</taxon>
        <taxon>Enterobacterales</taxon>
        <taxon>Morganellaceae</taxon>
        <taxon>Xenorhabdus</taxon>
    </lineage>
</organism>
<proteinExistence type="predicted"/>
<protein>
    <submittedName>
        <fullName evidence="2">Uncharacterized protein</fullName>
    </submittedName>
</protein>
<evidence type="ECO:0000313" key="3">
    <source>
        <dbReference type="Proteomes" id="UP000028500"/>
    </source>
</evidence>
<gene>
    <name evidence="2" type="ORF">XBKQ1_400043</name>
</gene>
<dbReference type="AlphaFoldDB" id="A0A077PNH7"/>
<name>A0A077PNH7_XENBV</name>
<accession>A0A077PNH7</accession>
<dbReference type="Proteomes" id="UP000028500">
    <property type="component" value="Unassembled WGS sequence"/>
</dbReference>
<evidence type="ECO:0000313" key="2">
    <source>
        <dbReference type="EMBL" id="CDH21414.1"/>
    </source>
</evidence>
<comment type="caution">
    <text evidence="2">The sequence shown here is derived from an EMBL/GenBank/DDBJ whole genome shotgun (WGS) entry which is preliminary data.</text>
</comment>